<keyword evidence="3" id="KW-1015">Disulfide bond</keyword>
<dbReference type="InterPro" id="IPR050440">
    <property type="entry name" value="Laminin/Netrin_ECM"/>
</dbReference>
<accession>A0A5N5TIL9</accession>
<dbReference type="PANTHER" id="PTHR10574:SF406">
    <property type="entry name" value="LAMININ SUBUNIT ALPHA 5"/>
    <property type="match status" value="1"/>
</dbReference>
<evidence type="ECO:0000313" key="8">
    <source>
        <dbReference type="Proteomes" id="UP000326759"/>
    </source>
</evidence>
<dbReference type="Pfam" id="PF00052">
    <property type="entry name" value="Laminin_B"/>
    <property type="match status" value="2"/>
</dbReference>
<evidence type="ECO:0000256" key="4">
    <source>
        <dbReference type="ARBA" id="ARBA00023180"/>
    </source>
</evidence>
<reference evidence="7 8" key="1">
    <citation type="journal article" date="2019" name="PLoS Biol.">
        <title>Sex chromosomes control vertical transmission of feminizing Wolbachia symbionts in an isopod.</title>
        <authorList>
            <person name="Becking T."/>
            <person name="Chebbi M.A."/>
            <person name="Giraud I."/>
            <person name="Moumen B."/>
            <person name="Laverre T."/>
            <person name="Caubet Y."/>
            <person name="Peccoud J."/>
            <person name="Gilbert C."/>
            <person name="Cordaux R."/>
        </authorList>
    </citation>
    <scope>NUCLEOTIDE SEQUENCE [LARGE SCALE GENOMIC DNA]</scope>
    <source>
        <strain evidence="7">ANa2</strain>
        <tissue evidence="7">Whole body excluding digestive tract and cuticle</tissue>
    </source>
</reference>
<dbReference type="AlphaFoldDB" id="A0A5N5TIL9"/>
<evidence type="ECO:0000259" key="6">
    <source>
        <dbReference type="PROSITE" id="PS51115"/>
    </source>
</evidence>
<feature type="non-terminal residue" evidence="7">
    <location>
        <position position="1"/>
    </location>
</feature>
<keyword evidence="1" id="KW-0732">Signal</keyword>
<gene>
    <name evidence="7" type="primary">Hspg2</name>
    <name evidence="7" type="ORF">Anas_08460</name>
</gene>
<evidence type="ECO:0000313" key="7">
    <source>
        <dbReference type="EMBL" id="KAB7506177.1"/>
    </source>
</evidence>
<keyword evidence="2" id="KW-0677">Repeat</keyword>
<keyword evidence="4" id="KW-0325">Glycoprotein</keyword>
<keyword evidence="5" id="KW-0424">Laminin EGF-like domain</keyword>
<dbReference type="Proteomes" id="UP000326759">
    <property type="component" value="Unassembled WGS sequence"/>
</dbReference>
<dbReference type="EMBL" id="SEYY01000959">
    <property type="protein sequence ID" value="KAB7506177.1"/>
    <property type="molecule type" value="Genomic_DNA"/>
</dbReference>
<dbReference type="PROSITE" id="PS51115">
    <property type="entry name" value="LAMININ_IVA"/>
    <property type="match status" value="1"/>
</dbReference>
<evidence type="ECO:0000256" key="3">
    <source>
        <dbReference type="ARBA" id="ARBA00023157"/>
    </source>
</evidence>
<dbReference type="PANTHER" id="PTHR10574">
    <property type="entry name" value="NETRIN/LAMININ-RELATED"/>
    <property type="match status" value="1"/>
</dbReference>
<dbReference type="Gene3D" id="2.170.300.10">
    <property type="entry name" value="Tie2 ligand-binding domain superfamily"/>
    <property type="match status" value="1"/>
</dbReference>
<organism evidence="7 8">
    <name type="scientific">Armadillidium nasatum</name>
    <dbReference type="NCBI Taxonomy" id="96803"/>
    <lineage>
        <taxon>Eukaryota</taxon>
        <taxon>Metazoa</taxon>
        <taxon>Ecdysozoa</taxon>
        <taxon>Arthropoda</taxon>
        <taxon>Crustacea</taxon>
        <taxon>Multicrustacea</taxon>
        <taxon>Malacostraca</taxon>
        <taxon>Eumalacostraca</taxon>
        <taxon>Peracarida</taxon>
        <taxon>Isopoda</taxon>
        <taxon>Oniscidea</taxon>
        <taxon>Crinocheta</taxon>
        <taxon>Armadillidiidae</taxon>
        <taxon>Armadillidium</taxon>
    </lineage>
</organism>
<dbReference type="SMART" id="SM00281">
    <property type="entry name" value="LamB"/>
    <property type="match status" value="1"/>
</dbReference>
<feature type="domain" description="Laminin IV type A" evidence="6">
    <location>
        <begin position="1"/>
        <end position="216"/>
    </location>
</feature>
<dbReference type="InterPro" id="IPR000034">
    <property type="entry name" value="Laminin_IV"/>
</dbReference>
<proteinExistence type="predicted"/>
<name>A0A5N5TIL9_9CRUS</name>
<evidence type="ECO:0000256" key="5">
    <source>
        <dbReference type="ARBA" id="ARBA00023292"/>
    </source>
</evidence>
<dbReference type="GO" id="GO:0009888">
    <property type="term" value="P:tissue development"/>
    <property type="evidence" value="ECO:0007669"/>
    <property type="project" value="TreeGrafter"/>
</dbReference>
<dbReference type="GO" id="GO:0009887">
    <property type="term" value="P:animal organ morphogenesis"/>
    <property type="evidence" value="ECO:0007669"/>
    <property type="project" value="TreeGrafter"/>
</dbReference>
<evidence type="ECO:0000256" key="1">
    <source>
        <dbReference type="ARBA" id="ARBA00022729"/>
    </source>
</evidence>
<keyword evidence="8" id="KW-1185">Reference proteome</keyword>
<protein>
    <submittedName>
        <fullName evidence="7">Basement membrane-specific heparan sulfate proteoglycan core protein</fullName>
    </submittedName>
</protein>
<dbReference type="OrthoDB" id="8545473at2759"/>
<evidence type="ECO:0000256" key="2">
    <source>
        <dbReference type="ARBA" id="ARBA00022737"/>
    </source>
</evidence>
<comment type="caution">
    <text evidence="7">The sequence shown here is derived from an EMBL/GenBank/DDBJ whole genome shotgun (WGS) entry which is preliminary data.</text>
</comment>
<sequence length="330" mass="37127">GVELVYKNLSKVESLHSVDTEKEEIFVDNLPKEASDNYYWKLPEAFLGDRLASYGGYLNFTIDYSIPPVPKEEREWLKDPLAVIKIVINCPFICEVKVMELSCIIGSEKDTVELLLTFFPFWNKVGSKFLINPERPLQMRNSEDNLMKKSLKTKKKKRRRRARRKDMMQALTNVSFILLKANYRANVERVSLLHISMSHAVPNSTSTSERATVVEQCECPEGYGGLSCQYCSSGYTKNAVHSSSAKSKRNIKECKPCECNGHADSCHQESGKCLIFTGNLLRSYGGSLEFTVYHTGDDIICIKDTGKDQGVKGSKGHGTTHQGCQKVLSN</sequence>